<dbReference type="CDD" id="cd16325">
    <property type="entry name" value="LolA"/>
    <property type="match status" value="1"/>
</dbReference>
<dbReference type="AlphaFoldDB" id="A0A8J3D1T0"/>
<keyword evidence="4" id="KW-1185">Reference proteome</keyword>
<sequence length="209" mass="23644">MMLLLAALLSGTTFPALAQKTDSKAEAILEAMSKNYESLKSYKAAFTFTSEGGRDAKGEVTVKGEKFRLKMSEQEVFNDGKIMATYAPETKEVTLQDYDPAELGDLNPTRIFTAYKKDYKYKFLKESKEGGQTYETIELAPTTSYAKISKVQIKVDKKDKSIKKWRILMSNGQLVTYTIDRFQPDVNVTDSYFAFDPKQFPGVEVVDLR</sequence>
<reference evidence="3 4" key="1">
    <citation type="journal article" date="2014" name="Int. J. Syst. Evol. Microbiol.">
        <title>Complete genome sequence of Corynebacterium casei LMG S-19264T (=DSM 44701T), isolated from a smear-ripened cheese.</title>
        <authorList>
            <consortium name="US DOE Joint Genome Institute (JGI-PGF)"/>
            <person name="Walter F."/>
            <person name="Albersmeier A."/>
            <person name="Kalinowski J."/>
            <person name="Ruckert C."/>
        </authorList>
    </citation>
    <scope>NUCLEOTIDE SEQUENCE [LARGE SCALE GENOMIC DNA]</scope>
    <source>
        <strain evidence="3 4">KCTC 12866</strain>
    </source>
</reference>
<dbReference type="Pfam" id="PF03548">
    <property type="entry name" value="LolA"/>
    <property type="match status" value="1"/>
</dbReference>
<organism evidence="3 4">
    <name type="scientific">Persicitalea jodogahamensis</name>
    <dbReference type="NCBI Taxonomy" id="402147"/>
    <lineage>
        <taxon>Bacteria</taxon>
        <taxon>Pseudomonadati</taxon>
        <taxon>Bacteroidota</taxon>
        <taxon>Cytophagia</taxon>
        <taxon>Cytophagales</taxon>
        <taxon>Spirosomataceae</taxon>
        <taxon>Persicitalea</taxon>
    </lineage>
</organism>
<comment type="caution">
    <text evidence="3">The sequence shown here is derived from an EMBL/GenBank/DDBJ whole genome shotgun (WGS) entry which is preliminary data.</text>
</comment>
<evidence type="ECO:0008006" key="5">
    <source>
        <dbReference type="Google" id="ProtNLM"/>
    </source>
</evidence>
<dbReference type="InterPro" id="IPR004564">
    <property type="entry name" value="OM_lipoprot_carrier_LolA-like"/>
</dbReference>
<dbReference type="PANTHER" id="PTHR35869">
    <property type="entry name" value="OUTER-MEMBRANE LIPOPROTEIN CARRIER PROTEIN"/>
    <property type="match status" value="1"/>
</dbReference>
<dbReference type="SUPFAM" id="SSF89392">
    <property type="entry name" value="Prokaryotic lipoproteins and lipoprotein localization factors"/>
    <property type="match status" value="1"/>
</dbReference>
<gene>
    <name evidence="3" type="ORF">GCM10007390_07570</name>
</gene>
<accession>A0A8J3D1T0</accession>
<dbReference type="Proteomes" id="UP000598271">
    <property type="component" value="Unassembled WGS sequence"/>
</dbReference>
<dbReference type="EMBL" id="BMXF01000001">
    <property type="protein sequence ID" value="GHB56685.1"/>
    <property type="molecule type" value="Genomic_DNA"/>
</dbReference>
<dbReference type="Gene3D" id="2.50.20.10">
    <property type="entry name" value="Lipoprotein localisation LolA/LolB/LppX"/>
    <property type="match status" value="1"/>
</dbReference>
<evidence type="ECO:0000256" key="2">
    <source>
        <dbReference type="SAM" id="SignalP"/>
    </source>
</evidence>
<evidence type="ECO:0000313" key="4">
    <source>
        <dbReference type="Proteomes" id="UP000598271"/>
    </source>
</evidence>
<keyword evidence="1 2" id="KW-0732">Signal</keyword>
<feature type="signal peptide" evidence="2">
    <location>
        <begin position="1"/>
        <end position="18"/>
    </location>
</feature>
<dbReference type="PANTHER" id="PTHR35869:SF1">
    <property type="entry name" value="OUTER-MEMBRANE LIPOPROTEIN CARRIER PROTEIN"/>
    <property type="match status" value="1"/>
</dbReference>
<name>A0A8J3D1T0_9BACT</name>
<feature type="chain" id="PRO_5035211635" description="Outer membrane lipoprotein carrier protein LolA" evidence="2">
    <location>
        <begin position="19"/>
        <end position="209"/>
    </location>
</feature>
<evidence type="ECO:0000256" key="1">
    <source>
        <dbReference type="ARBA" id="ARBA00022729"/>
    </source>
</evidence>
<proteinExistence type="predicted"/>
<dbReference type="InterPro" id="IPR029046">
    <property type="entry name" value="LolA/LolB/LppX"/>
</dbReference>
<protein>
    <recommendedName>
        <fullName evidence="5">Outer membrane lipoprotein carrier protein LolA</fullName>
    </recommendedName>
</protein>
<evidence type="ECO:0000313" key="3">
    <source>
        <dbReference type="EMBL" id="GHB56685.1"/>
    </source>
</evidence>